<dbReference type="InterPro" id="IPR029026">
    <property type="entry name" value="tRNA_m1G_MTases_N"/>
</dbReference>
<dbReference type="PANTHER" id="PTHR43453:SF1">
    <property type="entry name" value="TRNA_RRNA METHYLTRANSFERASE SPOU TYPE DOMAIN-CONTAINING PROTEIN"/>
    <property type="match status" value="1"/>
</dbReference>
<evidence type="ECO:0000313" key="9">
    <source>
        <dbReference type="EMBL" id="MFD0762161.1"/>
    </source>
</evidence>
<feature type="binding site" evidence="7">
    <location>
        <position position="113"/>
    </location>
    <ligand>
        <name>S-adenosyl-L-methionine</name>
        <dbReference type="ChEBI" id="CHEBI:59789"/>
    </ligand>
</feature>
<evidence type="ECO:0000256" key="3">
    <source>
        <dbReference type="ARBA" id="ARBA00022679"/>
    </source>
</evidence>
<comment type="function">
    <text evidence="7">Catalyzes the 2'-O methylation of guanosine at position 18 in tRNA.</text>
</comment>
<evidence type="ECO:0000256" key="2">
    <source>
        <dbReference type="ARBA" id="ARBA00022603"/>
    </source>
</evidence>
<keyword evidence="6 7" id="KW-0694">RNA-binding</keyword>
<dbReference type="CDD" id="cd18092">
    <property type="entry name" value="SpoU-like_TrmH"/>
    <property type="match status" value="1"/>
</dbReference>
<comment type="caution">
    <text evidence="9">The sequence shown here is derived from an EMBL/GenBank/DDBJ whole genome shotgun (WGS) entry which is preliminary data.</text>
</comment>
<comment type="similarity">
    <text evidence="7">Belongs to the class IV-like SAM-binding methyltransferase superfamily. RNA methyltransferase TrmH family.</text>
</comment>
<feature type="domain" description="tRNA/rRNA methyltransferase SpoU type" evidence="8">
    <location>
        <begin position="32"/>
        <end position="175"/>
    </location>
</feature>
<comment type="caution">
    <text evidence="7">Lacks conserved residue(s) required for the propagation of feature annotation.</text>
</comment>
<feature type="binding site" evidence="7">
    <location>
        <position position="165"/>
    </location>
    <ligand>
        <name>S-adenosyl-L-methionine</name>
        <dbReference type="ChEBI" id="CHEBI:59789"/>
    </ligand>
</feature>
<sequence length="226" mass="26462">MDEKYIEYIEQFVTEKRRNLFHRVLNERTRHFTVAIEDIFQPHNASAVVRSCDIFGIQDVHVIENKYRFYASNRVAKGAQKWLDFSLHNQKGVNNTLICIDSLRAKDYQIIATTPHNESCMLQDFDITQKSAFFFGVEKEGLSKHVMDNADGFLKIPMVGFTESLNISVAAAIILQNLNERLKKSAIHWQLTEEEKKEKYQEWLEKSIKSIQKIKEHYYTQIATQL</sequence>
<organism evidence="9 10">
    <name type="scientific">Lutibacter aestuarii</name>
    <dbReference type="NCBI Taxonomy" id="861111"/>
    <lineage>
        <taxon>Bacteria</taxon>
        <taxon>Pseudomonadati</taxon>
        <taxon>Bacteroidota</taxon>
        <taxon>Flavobacteriia</taxon>
        <taxon>Flavobacteriales</taxon>
        <taxon>Flavobacteriaceae</taxon>
        <taxon>Lutibacter</taxon>
    </lineage>
</organism>
<dbReference type="InterPro" id="IPR029028">
    <property type="entry name" value="Alpha/beta_knot_MTases"/>
</dbReference>
<accession>A0ABW2Z5V4</accession>
<proteinExistence type="inferred from homology"/>
<keyword evidence="10" id="KW-1185">Reference proteome</keyword>
<evidence type="ECO:0000256" key="1">
    <source>
        <dbReference type="ARBA" id="ARBA00022555"/>
    </source>
</evidence>
<dbReference type="GO" id="GO:0008168">
    <property type="term" value="F:methyltransferase activity"/>
    <property type="evidence" value="ECO:0007669"/>
    <property type="project" value="UniProtKB-KW"/>
</dbReference>
<evidence type="ECO:0000256" key="7">
    <source>
        <dbReference type="HAMAP-Rule" id="MF_02060"/>
    </source>
</evidence>
<dbReference type="PANTHER" id="PTHR43453">
    <property type="entry name" value="RRNA METHYLASE-LIKE"/>
    <property type="match status" value="1"/>
</dbReference>
<dbReference type="InterPro" id="IPR001537">
    <property type="entry name" value="SpoU_MeTrfase"/>
</dbReference>
<dbReference type="RefSeq" id="WP_386782439.1">
    <property type="nucleotide sequence ID" value="NZ_JBHTIC010000008.1"/>
</dbReference>
<keyword evidence="2 7" id="KW-0489">Methyltransferase</keyword>
<name>A0ABW2Z5V4_9FLAO</name>
<keyword evidence="4 7" id="KW-0949">S-adenosyl-L-methionine</keyword>
<protein>
    <recommendedName>
        <fullName evidence="7">tRNA (guanosine(18)-2'-O)-methyltransferase</fullName>
        <ecNumber evidence="7">2.1.1.34</ecNumber>
    </recommendedName>
    <alternativeName>
        <fullName evidence="7">tRNA [Gm18] methyltransferase</fullName>
    </alternativeName>
</protein>
<evidence type="ECO:0000313" key="10">
    <source>
        <dbReference type="Proteomes" id="UP001597032"/>
    </source>
</evidence>
<dbReference type="InterPro" id="IPR033671">
    <property type="entry name" value="TrmH"/>
</dbReference>
<keyword evidence="5 7" id="KW-0819">tRNA processing</keyword>
<comment type="catalytic activity">
    <reaction evidence="7">
        <text>guanosine(18) in tRNA + S-adenosyl-L-methionine = 2'-O-methylguanosine(18) in tRNA + S-adenosyl-L-homocysteine + H(+)</text>
        <dbReference type="Rhea" id="RHEA:20077"/>
        <dbReference type="Rhea" id="RHEA-COMP:10190"/>
        <dbReference type="Rhea" id="RHEA-COMP:10192"/>
        <dbReference type="ChEBI" id="CHEBI:15378"/>
        <dbReference type="ChEBI" id="CHEBI:57856"/>
        <dbReference type="ChEBI" id="CHEBI:59789"/>
        <dbReference type="ChEBI" id="CHEBI:74269"/>
        <dbReference type="ChEBI" id="CHEBI:74445"/>
        <dbReference type="EC" id="2.1.1.34"/>
    </reaction>
</comment>
<evidence type="ECO:0000256" key="4">
    <source>
        <dbReference type="ARBA" id="ARBA00022691"/>
    </source>
</evidence>
<dbReference type="HAMAP" id="MF_02060">
    <property type="entry name" value="tRNA_methyltr_TrmH"/>
    <property type="match status" value="1"/>
</dbReference>
<dbReference type="GO" id="GO:0032259">
    <property type="term" value="P:methylation"/>
    <property type="evidence" value="ECO:0007669"/>
    <property type="project" value="UniProtKB-KW"/>
</dbReference>
<evidence type="ECO:0000256" key="5">
    <source>
        <dbReference type="ARBA" id="ARBA00022694"/>
    </source>
</evidence>
<gene>
    <name evidence="7" type="primary">trmH</name>
    <name evidence="9" type="ORF">ACFQZW_08710</name>
</gene>
<dbReference type="Proteomes" id="UP001597032">
    <property type="component" value="Unassembled WGS sequence"/>
</dbReference>
<dbReference type="SUPFAM" id="SSF75217">
    <property type="entry name" value="alpha/beta knot"/>
    <property type="match status" value="1"/>
</dbReference>
<evidence type="ECO:0000259" key="8">
    <source>
        <dbReference type="Pfam" id="PF00588"/>
    </source>
</evidence>
<dbReference type="EC" id="2.1.1.34" evidence="7"/>
<evidence type="ECO:0000256" key="6">
    <source>
        <dbReference type="ARBA" id="ARBA00022884"/>
    </source>
</evidence>
<keyword evidence="3 7" id="KW-0808">Transferase</keyword>
<reference evidence="10" key="1">
    <citation type="journal article" date="2019" name="Int. J. Syst. Evol. Microbiol.">
        <title>The Global Catalogue of Microorganisms (GCM) 10K type strain sequencing project: providing services to taxonomists for standard genome sequencing and annotation.</title>
        <authorList>
            <consortium name="The Broad Institute Genomics Platform"/>
            <consortium name="The Broad Institute Genome Sequencing Center for Infectious Disease"/>
            <person name="Wu L."/>
            <person name="Ma J."/>
        </authorList>
    </citation>
    <scope>NUCLEOTIDE SEQUENCE [LARGE SCALE GENOMIC DNA]</scope>
    <source>
        <strain evidence="10">CCUG 60022</strain>
    </source>
</reference>
<keyword evidence="1 7" id="KW-0820">tRNA-binding</keyword>
<dbReference type="Gene3D" id="3.40.1280.10">
    <property type="match status" value="1"/>
</dbReference>
<feature type="binding site" evidence="7">
    <location>
        <position position="156"/>
    </location>
    <ligand>
        <name>S-adenosyl-L-methionine</name>
        <dbReference type="ChEBI" id="CHEBI:59789"/>
    </ligand>
</feature>
<dbReference type="Pfam" id="PF00588">
    <property type="entry name" value="SpoU_methylase"/>
    <property type="match status" value="1"/>
</dbReference>
<dbReference type="EMBL" id="JBHTIC010000008">
    <property type="protein sequence ID" value="MFD0762161.1"/>
    <property type="molecule type" value="Genomic_DNA"/>
</dbReference>